<dbReference type="GO" id="GO:0016887">
    <property type="term" value="F:ATP hydrolysis activity"/>
    <property type="evidence" value="ECO:0007669"/>
    <property type="project" value="InterPro"/>
</dbReference>
<gene>
    <name evidence="3" type="ORF">ERS008667_00834</name>
</gene>
<name>A0A0T9P905_9GAMM</name>
<evidence type="ECO:0000259" key="1">
    <source>
        <dbReference type="Pfam" id="PF13175"/>
    </source>
</evidence>
<feature type="domain" description="Endonuclease GajA/Old nuclease/RecF-like AAA" evidence="1">
    <location>
        <begin position="197"/>
        <end position="315"/>
    </location>
</feature>
<organism evidence="3 4">
    <name type="scientific">Yersinia similis</name>
    <dbReference type="NCBI Taxonomy" id="367190"/>
    <lineage>
        <taxon>Bacteria</taxon>
        <taxon>Pseudomonadati</taxon>
        <taxon>Pseudomonadota</taxon>
        <taxon>Gammaproteobacteria</taxon>
        <taxon>Enterobacterales</taxon>
        <taxon>Yersiniaceae</taxon>
        <taxon>Yersinia</taxon>
    </lineage>
</organism>
<dbReference type="EMBL" id="CQBK01000004">
    <property type="protein sequence ID" value="CNH52055.1"/>
    <property type="molecule type" value="Genomic_DNA"/>
</dbReference>
<dbReference type="SUPFAM" id="SSF52540">
    <property type="entry name" value="P-loop containing nucleoside triphosphate hydrolases"/>
    <property type="match status" value="1"/>
</dbReference>
<evidence type="ECO:0000313" key="4">
    <source>
        <dbReference type="Proteomes" id="UP000038204"/>
    </source>
</evidence>
<proteinExistence type="predicted"/>
<dbReference type="PANTHER" id="PTHR43581:SF4">
    <property type="entry name" value="ATP_GTP PHOSPHATASE"/>
    <property type="match status" value="1"/>
</dbReference>
<evidence type="ECO:0000259" key="2">
    <source>
        <dbReference type="Pfam" id="PF13476"/>
    </source>
</evidence>
<dbReference type="InterPro" id="IPR038729">
    <property type="entry name" value="Rad50/SbcC_AAA"/>
</dbReference>
<dbReference type="InterPro" id="IPR041685">
    <property type="entry name" value="AAA_GajA/Old/RecF-like"/>
</dbReference>
<dbReference type="AlphaFoldDB" id="A0A0T9P905"/>
<accession>A0A0T9P905</accession>
<dbReference type="InterPro" id="IPR051396">
    <property type="entry name" value="Bact_Antivir_Def_Nuclease"/>
</dbReference>
<dbReference type="GO" id="GO:0006302">
    <property type="term" value="P:double-strand break repair"/>
    <property type="evidence" value="ECO:0007669"/>
    <property type="project" value="InterPro"/>
</dbReference>
<dbReference type="Proteomes" id="UP000038204">
    <property type="component" value="Unassembled WGS sequence"/>
</dbReference>
<protein>
    <submittedName>
        <fullName evidence="3">Recombination protein F</fullName>
    </submittedName>
</protein>
<dbReference type="RefSeq" id="WP_080985301.1">
    <property type="nucleotide sequence ID" value="NZ_CPZI01000013.1"/>
</dbReference>
<evidence type="ECO:0000313" key="3">
    <source>
        <dbReference type="EMBL" id="CNH52055.1"/>
    </source>
</evidence>
<dbReference type="InterPro" id="IPR027417">
    <property type="entry name" value="P-loop_NTPase"/>
</dbReference>
<feature type="domain" description="Rad50/SbcC-type AAA" evidence="2">
    <location>
        <begin position="9"/>
        <end position="82"/>
    </location>
</feature>
<dbReference type="PANTHER" id="PTHR43581">
    <property type="entry name" value="ATP/GTP PHOSPHATASE"/>
    <property type="match status" value="1"/>
</dbReference>
<sequence length="369" mass="41564">MAVIQKAMLQNFKKFETLTLEFDAKKNILIGDNEAGKSSILLALDLTLSGSRSRIEAFGIDSILNKEVVARFLSGKKQVNLLPKLIVDIFLKEGDDESLYGNQNMLKQQTDGLRMIIEPVDGYSAAIEAVLSDDHPNFPFEYYSVQFQTFAGRPYASFQRPVKHLMLDSSRIDSEYAAREYTRTVYNFNASVEERCKLENLYRKGKDTFRNEYLDGLNKELLDYQFDVRTNARSNLETDLTITEGGIPLENRGKGRQCFIKTEFALSKHKDGGLDAMLLEEPENHLSHTSMKKLVEKLAQNEGTQLFIATHSSHISSRLDLRHALLLGTIAKAGGLKNLSSDTADFFMKAPDNNVLEFALSSKVILVEV</sequence>
<dbReference type="Pfam" id="PF13476">
    <property type="entry name" value="AAA_23"/>
    <property type="match status" value="1"/>
</dbReference>
<dbReference type="Pfam" id="PF13175">
    <property type="entry name" value="AAA_15"/>
    <property type="match status" value="1"/>
</dbReference>
<dbReference type="Gene3D" id="3.40.50.300">
    <property type="entry name" value="P-loop containing nucleotide triphosphate hydrolases"/>
    <property type="match status" value="1"/>
</dbReference>
<reference evidence="3 4" key="1">
    <citation type="submission" date="2015-03" db="EMBL/GenBank/DDBJ databases">
        <authorList>
            <person name="Murphy D."/>
        </authorList>
    </citation>
    <scope>NUCLEOTIDE SEQUENCE [LARGE SCALE GENOMIC DNA]</scope>
    <source>
        <strain evidence="3 4">Y233</strain>
    </source>
</reference>